<accession>X1IVV8</accession>
<evidence type="ECO:0008006" key="2">
    <source>
        <dbReference type="Google" id="ProtNLM"/>
    </source>
</evidence>
<reference evidence="1" key="1">
    <citation type="journal article" date="2014" name="Front. Microbiol.">
        <title>High frequency of phylogenetically diverse reductive dehalogenase-homologous genes in deep subseafloor sedimentary metagenomes.</title>
        <authorList>
            <person name="Kawai M."/>
            <person name="Futagami T."/>
            <person name="Toyoda A."/>
            <person name="Takaki Y."/>
            <person name="Nishi S."/>
            <person name="Hori S."/>
            <person name="Arai W."/>
            <person name="Tsubouchi T."/>
            <person name="Morono Y."/>
            <person name="Uchiyama I."/>
            <person name="Ito T."/>
            <person name="Fujiyama A."/>
            <person name="Inagaki F."/>
            <person name="Takami H."/>
        </authorList>
    </citation>
    <scope>NUCLEOTIDE SEQUENCE</scope>
    <source>
        <strain evidence="1">Expedition CK06-06</strain>
    </source>
</reference>
<gene>
    <name evidence="1" type="ORF">S03H2_61736</name>
</gene>
<dbReference type="AlphaFoldDB" id="X1IVV8"/>
<dbReference type="Gene3D" id="3.30.470.20">
    <property type="entry name" value="ATP-grasp fold, B domain"/>
    <property type="match status" value="1"/>
</dbReference>
<organism evidence="1">
    <name type="scientific">marine sediment metagenome</name>
    <dbReference type="NCBI Taxonomy" id="412755"/>
    <lineage>
        <taxon>unclassified sequences</taxon>
        <taxon>metagenomes</taxon>
        <taxon>ecological metagenomes</taxon>
    </lineage>
</organism>
<proteinExistence type="predicted"/>
<comment type="caution">
    <text evidence="1">The sequence shown here is derived from an EMBL/GenBank/DDBJ whole genome shotgun (WGS) entry which is preliminary data.</text>
</comment>
<protein>
    <recommendedName>
        <fullName evidence="2">ATP-grasp domain-containing protein</fullName>
    </recommendedName>
</protein>
<dbReference type="EMBL" id="BARU01039870">
    <property type="protein sequence ID" value="GAH85857.1"/>
    <property type="molecule type" value="Genomic_DNA"/>
</dbReference>
<evidence type="ECO:0000313" key="1">
    <source>
        <dbReference type="EMBL" id="GAH85857.1"/>
    </source>
</evidence>
<sequence length="36" mass="3966">LVLEVNSIPGFTALQKVSDVNIAEEIINYFIENADS</sequence>
<feature type="non-terminal residue" evidence="1">
    <location>
        <position position="1"/>
    </location>
</feature>
<dbReference type="SUPFAM" id="SSF56059">
    <property type="entry name" value="Glutathione synthetase ATP-binding domain-like"/>
    <property type="match status" value="1"/>
</dbReference>
<name>X1IVV8_9ZZZZ</name>